<accession>A0A927B9H3</accession>
<dbReference type="Pfam" id="PF00583">
    <property type="entry name" value="Acetyltransf_1"/>
    <property type="match status" value="1"/>
</dbReference>
<dbReference type="PROSITE" id="PS51186">
    <property type="entry name" value="GNAT"/>
    <property type="match status" value="1"/>
</dbReference>
<dbReference type="SUPFAM" id="SSF55729">
    <property type="entry name" value="Acyl-CoA N-acyltransferases (Nat)"/>
    <property type="match status" value="1"/>
</dbReference>
<gene>
    <name evidence="4" type="ORF">IC230_32250</name>
</gene>
<sequence length="151" mass="17475">MIPQSTFTDNLHIRAAVWHDAPIIYAFLCTLEELTLDQTAFLSVFRRNLADPYIYYLVAEQAGEVIGFISCHVQFLLHHCGKVGEIQELFVRPDVRNQRVGQQLVAALDTLARQENFVNLEVTTNQKRTDTVRFYEREGFRPTHLKLVKLI</sequence>
<dbReference type="InterPro" id="IPR000182">
    <property type="entry name" value="GNAT_dom"/>
</dbReference>
<keyword evidence="1" id="KW-0808">Transferase</keyword>
<dbReference type="PANTHER" id="PTHR43877:SF2">
    <property type="entry name" value="AMINOALKYLPHOSPHONATE N-ACETYLTRANSFERASE-RELATED"/>
    <property type="match status" value="1"/>
</dbReference>
<evidence type="ECO:0000259" key="3">
    <source>
        <dbReference type="PROSITE" id="PS51186"/>
    </source>
</evidence>
<dbReference type="Gene3D" id="3.40.630.30">
    <property type="match status" value="1"/>
</dbReference>
<dbReference type="InterPro" id="IPR016181">
    <property type="entry name" value="Acyl_CoA_acyltransferase"/>
</dbReference>
<evidence type="ECO:0000313" key="4">
    <source>
        <dbReference type="EMBL" id="MBD2757587.1"/>
    </source>
</evidence>
<reference evidence="4" key="1">
    <citation type="submission" date="2020-09" db="EMBL/GenBank/DDBJ databases">
        <authorList>
            <person name="Kim M.K."/>
        </authorList>
    </citation>
    <scope>NUCLEOTIDE SEQUENCE</scope>
    <source>
        <strain evidence="4">BT704</strain>
    </source>
</reference>
<dbReference type="InterPro" id="IPR050832">
    <property type="entry name" value="Bact_Acetyltransf"/>
</dbReference>
<evidence type="ECO:0000313" key="5">
    <source>
        <dbReference type="Proteomes" id="UP000653797"/>
    </source>
</evidence>
<dbReference type="AlphaFoldDB" id="A0A927B9H3"/>
<dbReference type="Proteomes" id="UP000653797">
    <property type="component" value="Unassembled WGS sequence"/>
</dbReference>
<comment type="caution">
    <text evidence="4">The sequence shown here is derived from an EMBL/GenBank/DDBJ whole genome shotgun (WGS) entry which is preliminary data.</text>
</comment>
<dbReference type="GO" id="GO:0016747">
    <property type="term" value="F:acyltransferase activity, transferring groups other than amino-acyl groups"/>
    <property type="evidence" value="ECO:0007669"/>
    <property type="project" value="InterPro"/>
</dbReference>
<protein>
    <submittedName>
        <fullName evidence="4">GNAT family N-acetyltransferase</fullName>
    </submittedName>
</protein>
<keyword evidence="5" id="KW-1185">Reference proteome</keyword>
<evidence type="ECO:0000256" key="2">
    <source>
        <dbReference type="ARBA" id="ARBA00023315"/>
    </source>
</evidence>
<keyword evidence="2" id="KW-0012">Acyltransferase</keyword>
<evidence type="ECO:0000256" key="1">
    <source>
        <dbReference type="ARBA" id="ARBA00022679"/>
    </source>
</evidence>
<dbReference type="PANTHER" id="PTHR43877">
    <property type="entry name" value="AMINOALKYLPHOSPHONATE N-ACETYLTRANSFERASE-RELATED-RELATED"/>
    <property type="match status" value="1"/>
</dbReference>
<dbReference type="RefSeq" id="WP_191043209.1">
    <property type="nucleotide sequence ID" value="NZ_JACXAA010000025.1"/>
</dbReference>
<name>A0A927B9H3_9BACT</name>
<proteinExistence type="predicted"/>
<organism evidence="4 5">
    <name type="scientific">Spirosoma validum</name>
    <dbReference type="NCBI Taxonomy" id="2771355"/>
    <lineage>
        <taxon>Bacteria</taxon>
        <taxon>Pseudomonadati</taxon>
        <taxon>Bacteroidota</taxon>
        <taxon>Cytophagia</taxon>
        <taxon>Cytophagales</taxon>
        <taxon>Cytophagaceae</taxon>
        <taxon>Spirosoma</taxon>
    </lineage>
</organism>
<feature type="domain" description="N-acetyltransferase" evidence="3">
    <location>
        <begin position="11"/>
        <end position="151"/>
    </location>
</feature>
<dbReference type="CDD" id="cd04301">
    <property type="entry name" value="NAT_SF"/>
    <property type="match status" value="1"/>
</dbReference>
<dbReference type="EMBL" id="JACXAA010000025">
    <property type="protein sequence ID" value="MBD2757587.1"/>
    <property type="molecule type" value="Genomic_DNA"/>
</dbReference>